<dbReference type="InterPro" id="IPR004263">
    <property type="entry name" value="Exostosin"/>
</dbReference>
<keyword evidence="3" id="KW-0328">Glycosyltransferase</keyword>
<dbReference type="Proteomes" id="UP000327085">
    <property type="component" value="Chromosome 2"/>
</dbReference>
<evidence type="ECO:0000256" key="3">
    <source>
        <dbReference type="ARBA" id="ARBA00022676"/>
    </source>
</evidence>
<dbReference type="AlphaFoldDB" id="A0A5E4E8X3"/>
<keyword evidence="4" id="KW-0812">Transmembrane</keyword>
<evidence type="ECO:0000259" key="6">
    <source>
        <dbReference type="Pfam" id="PF03016"/>
    </source>
</evidence>
<dbReference type="Gramene" id="VVA12135">
    <property type="protein sequence ID" value="VVA12135"/>
    <property type="gene ID" value="Prudul26B022895"/>
</dbReference>
<evidence type="ECO:0000256" key="5">
    <source>
        <dbReference type="ARBA" id="ARBA00023034"/>
    </source>
</evidence>
<evidence type="ECO:0000256" key="4">
    <source>
        <dbReference type="ARBA" id="ARBA00022968"/>
    </source>
</evidence>
<protein>
    <submittedName>
        <fullName evidence="7">PREDICTED: probable glycosyltransferase</fullName>
    </submittedName>
</protein>
<dbReference type="Pfam" id="PF03016">
    <property type="entry name" value="Exostosin_GT47"/>
    <property type="match status" value="1"/>
</dbReference>
<dbReference type="PANTHER" id="PTHR11062:SF300">
    <property type="entry name" value="EXOSTOSIN GT47 DOMAIN-CONTAINING PROTEIN"/>
    <property type="match status" value="1"/>
</dbReference>
<evidence type="ECO:0000256" key="2">
    <source>
        <dbReference type="ARBA" id="ARBA00010271"/>
    </source>
</evidence>
<dbReference type="InParanoid" id="A0A5E4E8X3"/>
<evidence type="ECO:0000256" key="1">
    <source>
        <dbReference type="ARBA" id="ARBA00004323"/>
    </source>
</evidence>
<keyword evidence="5" id="KW-0333">Golgi apparatus</keyword>
<dbReference type="GO" id="GO:0016757">
    <property type="term" value="F:glycosyltransferase activity"/>
    <property type="evidence" value="ECO:0007669"/>
    <property type="project" value="UniProtKB-KW"/>
</dbReference>
<evidence type="ECO:0000313" key="7">
    <source>
        <dbReference type="EMBL" id="VVA12135.1"/>
    </source>
</evidence>
<accession>A0A5E4E8X3</accession>
<proteinExistence type="inferred from homology"/>
<dbReference type="GO" id="GO:0000139">
    <property type="term" value="C:Golgi membrane"/>
    <property type="evidence" value="ECO:0007669"/>
    <property type="project" value="UniProtKB-SubCell"/>
</dbReference>
<keyword evidence="4" id="KW-0735">Signal-anchor</keyword>
<comment type="similarity">
    <text evidence="2">Belongs to the glycosyltransferase 47 family.</text>
</comment>
<reference evidence="8" key="1">
    <citation type="journal article" date="2020" name="Plant J.">
        <title>Transposons played a major role in the diversification between the closely related almond and peach genomes: results from the almond genome sequence.</title>
        <authorList>
            <person name="Alioto T."/>
            <person name="Alexiou K.G."/>
            <person name="Bardil A."/>
            <person name="Barteri F."/>
            <person name="Castanera R."/>
            <person name="Cruz F."/>
            <person name="Dhingra A."/>
            <person name="Duval H."/>
            <person name="Fernandez I Marti A."/>
            <person name="Frias L."/>
            <person name="Galan B."/>
            <person name="Garcia J.L."/>
            <person name="Howad W."/>
            <person name="Gomez-Garrido J."/>
            <person name="Gut M."/>
            <person name="Julca I."/>
            <person name="Morata J."/>
            <person name="Puigdomenech P."/>
            <person name="Ribeca P."/>
            <person name="Rubio Cabetas M.J."/>
            <person name="Vlasova A."/>
            <person name="Wirthensohn M."/>
            <person name="Garcia-Mas J."/>
            <person name="Gabaldon T."/>
            <person name="Casacuberta J.M."/>
            <person name="Arus P."/>
        </authorList>
    </citation>
    <scope>NUCLEOTIDE SEQUENCE [LARGE SCALE GENOMIC DNA]</scope>
    <source>
        <strain evidence="8">cv. Texas</strain>
    </source>
</reference>
<keyword evidence="7" id="KW-0808">Transferase</keyword>
<dbReference type="InterPro" id="IPR040911">
    <property type="entry name" value="Exostosin_GT47"/>
</dbReference>
<organism evidence="7 8">
    <name type="scientific">Prunus dulcis</name>
    <name type="common">Almond</name>
    <name type="synonym">Amygdalus dulcis</name>
    <dbReference type="NCBI Taxonomy" id="3755"/>
    <lineage>
        <taxon>Eukaryota</taxon>
        <taxon>Viridiplantae</taxon>
        <taxon>Streptophyta</taxon>
        <taxon>Embryophyta</taxon>
        <taxon>Tracheophyta</taxon>
        <taxon>Spermatophyta</taxon>
        <taxon>Magnoliopsida</taxon>
        <taxon>eudicotyledons</taxon>
        <taxon>Gunneridae</taxon>
        <taxon>Pentapetalae</taxon>
        <taxon>rosids</taxon>
        <taxon>fabids</taxon>
        <taxon>Rosales</taxon>
        <taxon>Rosaceae</taxon>
        <taxon>Amygdaloideae</taxon>
        <taxon>Amygdaleae</taxon>
        <taxon>Prunus</taxon>
    </lineage>
</organism>
<evidence type="ECO:0000313" key="8">
    <source>
        <dbReference type="Proteomes" id="UP000327085"/>
    </source>
</evidence>
<dbReference type="PANTHER" id="PTHR11062">
    <property type="entry name" value="EXOSTOSIN HEPARAN SULFATE GLYCOSYLTRANSFERASE -RELATED"/>
    <property type="match status" value="1"/>
</dbReference>
<feature type="domain" description="Exostosin GT47" evidence="6">
    <location>
        <begin position="2"/>
        <end position="82"/>
    </location>
</feature>
<comment type="subcellular location">
    <subcellularLocation>
        <location evidence="1">Golgi apparatus membrane</location>
        <topology evidence="1">Single-pass type II membrane protein</topology>
    </subcellularLocation>
</comment>
<name>A0A5E4E8X3_PRUDU</name>
<sequence>MYRTRDPNKAPVYFLPFRVIRMVQYLYMPNSNDRHGMKLAIIDYVNLIAQKHPFWNRSLGADHFMLSCHDWHDSGNAEHLWDWAGSASHVSFLGKLFHQGSVLATEADVEVDDVNEGGAAEGFQEGLVGREVGEHRDW</sequence>
<gene>
    <name evidence="7" type="ORF">ALMOND_2B022895</name>
</gene>
<dbReference type="EMBL" id="CABIKO010000005">
    <property type="protein sequence ID" value="VVA12135.1"/>
    <property type="molecule type" value="Genomic_DNA"/>
</dbReference>